<feature type="compositionally biased region" description="Low complexity" evidence="1">
    <location>
        <begin position="178"/>
        <end position="189"/>
    </location>
</feature>
<accession>A0ABQ6VCZ3</accession>
<evidence type="ECO:0000256" key="2">
    <source>
        <dbReference type="SAM" id="SignalP"/>
    </source>
</evidence>
<protein>
    <recommendedName>
        <fullName evidence="5">Lipoprotein LpqE</fullName>
    </recommendedName>
</protein>
<evidence type="ECO:0000313" key="4">
    <source>
        <dbReference type="Proteomes" id="UP000436181"/>
    </source>
</evidence>
<feature type="compositionally biased region" description="Basic and acidic residues" evidence="1">
    <location>
        <begin position="202"/>
        <end position="212"/>
    </location>
</feature>
<dbReference type="EMBL" id="WBZJ01000003">
    <property type="protein sequence ID" value="KAB3519834.1"/>
    <property type="molecule type" value="Genomic_DNA"/>
</dbReference>
<feature type="signal peptide" evidence="2">
    <location>
        <begin position="1"/>
        <end position="23"/>
    </location>
</feature>
<feature type="chain" id="PRO_5045672721" description="Lipoprotein LpqE" evidence="2">
    <location>
        <begin position="24"/>
        <end position="212"/>
    </location>
</feature>
<reference evidence="3 4" key="1">
    <citation type="submission" date="2019-10" db="EMBL/GenBank/DDBJ databases">
        <title>Corynebacterium sp novel species isolated from the respiratory tract of Marmot.</title>
        <authorList>
            <person name="Zhang G."/>
        </authorList>
    </citation>
    <scope>NUCLEOTIDE SEQUENCE [LARGE SCALE GENOMIC DNA]</scope>
    <source>
        <strain evidence="3 4">336</strain>
    </source>
</reference>
<keyword evidence="4" id="KW-1185">Reference proteome</keyword>
<evidence type="ECO:0000313" key="3">
    <source>
        <dbReference type="EMBL" id="KAB3519834.1"/>
    </source>
</evidence>
<dbReference type="PROSITE" id="PS51257">
    <property type="entry name" value="PROKAR_LIPOPROTEIN"/>
    <property type="match status" value="1"/>
</dbReference>
<keyword evidence="2" id="KW-0732">Signal</keyword>
<comment type="caution">
    <text evidence="3">The sequence shown here is derived from an EMBL/GenBank/DDBJ whole genome shotgun (WGS) entry which is preliminary data.</text>
</comment>
<sequence>MKTLKSTAVRGALTFVAAGSALALTACGAGQISQTANQVAAVNGTSAEDGHTTVRDVSVVIAPDNTAAVKFTAGNIENNHQVHTLKSVKVDGKPVTLTGDKNIEAGCSLIASYQEEVNALKKGATKSCNTYVVTQLADASGVFVGGNSTVTFTFDHAELETPASVVAYTPAAGEFNRGENGLTENNGGTPADPQTPKGILKPNDEHSPAHSH</sequence>
<feature type="region of interest" description="Disordered" evidence="1">
    <location>
        <begin position="176"/>
        <end position="212"/>
    </location>
</feature>
<proteinExistence type="predicted"/>
<gene>
    <name evidence="3" type="ORF">F8377_07915</name>
</gene>
<organism evidence="3 4">
    <name type="scientific">Corynebacterium zhongnanshanii</name>
    <dbReference type="NCBI Taxonomy" id="2768834"/>
    <lineage>
        <taxon>Bacteria</taxon>
        <taxon>Bacillati</taxon>
        <taxon>Actinomycetota</taxon>
        <taxon>Actinomycetes</taxon>
        <taxon>Mycobacteriales</taxon>
        <taxon>Corynebacteriaceae</taxon>
        <taxon>Corynebacterium</taxon>
    </lineage>
</organism>
<evidence type="ECO:0000256" key="1">
    <source>
        <dbReference type="SAM" id="MobiDB-lite"/>
    </source>
</evidence>
<name>A0ABQ6VCZ3_9CORY</name>
<dbReference type="Proteomes" id="UP000436181">
    <property type="component" value="Unassembled WGS sequence"/>
</dbReference>
<evidence type="ECO:0008006" key="5">
    <source>
        <dbReference type="Google" id="ProtNLM"/>
    </source>
</evidence>
<dbReference type="RefSeq" id="WP_151842523.1">
    <property type="nucleotide sequence ID" value="NZ_CP061033.1"/>
</dbReference>